<accession>A0ABP0WQI5</accession>
<proteinExistence type="predicted"/>
<dbReference type="Proteomes" id="UP001497444">
    <property type="component" value="Chromosome 2"/>
</dbReference>
<evidence type="ECO:0000313" key="1">
    <source>
        <dbReference type="EMBL" id="CAK9267943.1"/>
    </source>
</evidence>
<sequence>MKLDCCSLDVVYEEESAVLLLKRSLCCCCYWTTQEAGLRNLRLKSVAAAMQHSSSMPVSTQMTTSVALSRMQTTLLRHQLAAY</sequence>
<protein>
    <submittedName>
        <fullName evidence="1">Uncharacterized protein</fullName>
    </submittedName>
</protein>
<feature type="non-terminal residue" evidence="1">
    <location>
        <position position="1"/>
    </location>
</feature>
<organism evidence="1 2">
    <name type="scientific">Sphagnum jensenii</name>
    <dbReference type="NCBI Taxonomy" id="128206"/>
    <lineage>
        <taxon>Eukaryota</taxon>
        <taxon>Viridiplantae</taxon>
        <taxon>Streptophyta</taxon>
        <taxon>Embryophyta</taxon>
        <taxon>Bryophyta</taxon>
        <taxon>Sphagnophytina</taxon>
        <taxon>Sphagnopsida</taxon>
        <taxon>Sphagnales</taxon>
        <taxon>Sphagnaceae</taxon>
        <taxon>Sphagnum</taxon>
    </lineage>
</organism>
<name>A0ABP0WQI5_9BRYO</name>
<dbReference type="EMBL" id="OZ020097">
    <property type="protein sequence ID" value="CAK9267943.1"/>
    <property type="molecule type" value="Genomic_DNA"/>
</dbReference>
<feature type="non-terminal residue" evidence="1">
    <location>
        <position position="83"/>
    </location>
</feature>
<reference evidence="1 2" key="1">
    <citation type="submission" date="2024-02" db="EMBL/GenBank/DDBJ databases">
        <authorList>
            <consortium name="ELIXIR-Norway"/>
            <consortium name="Elixir Norway"/>
        </authorList>
    </citation>
    <scope>NUCLEOTIDE SEQUENCE [LARGE SCALE GENOMIC DNA]</scope>
</reference>
<evidence type="ECO:0000313" key="2">
    <source>
        <dbReference type="Proteomes" id="UP001497444"/>
    </source>
</evidence>
<keyword evidence="2" id="KW-1185">Reference proteome</keyword>
<gene>
    <name evidence="1" type="ORF">CSSPJE1EN1_LOCUS13421</name>
</gene>